<keyword evidence="2" id="KW-1185">Reference proteome</keyword>
<dbReference type="EMBL" id="CM040985">
    <property type="protein sequence ID" value="MCJ8737862.1"/>
    <property type="molecule type" value="Genomic_DNA"/>
</dbReference>
<organism evidence="1 2">
    <name type="scientific">Pangasius djambal</name>
    <dbReference type="NCBI Taxonomy" id="1691987"/>
    <lineage>
        <taxon>Eukaryota</taxon>
        <taxon>Metazoa</taxon>
        <taxon>Chordata</taxon>
        <taxon>Craniata</taxon>
        <taxon>Vertebrata</taxon>
        <taxon>Euteleostomi</taxon>
        <taxon>Actinopterygii</taxon>
        <taxon>Neopterygii</taxon>
        <taxon>Teleostei</taxon>
        <taxon>Ostariophysi</taxon>
        <taxon>Siluriformes</taxon>
        <taxon>Pangasiidae</taxon>
        <taxon>Pangasius</taxon>
    </lineage>
</organism>
<evidence type="ECO:0000313" key="2">
    <source>
        <dbReference type="Proteomes" id="UP000830395"/>
    </source>
</evidence>
<reference evidence="1" key="1">
    <citation type="submission" date="2020-02" db="EMBL/GenBank/DDBJ databases">
        <title>Genome sequencing of the panga catfish, Pangasius djambal.</title>
        <authorList>
            <person name="Wen M."/>
            <person name="Zahm M."/>
            <person name="Roques C."/>
            <person name="Cabau C."/>
            <person name="Klopp C."/>
            <person name="Donnadieu C."/>
            <person name="Jouanno E."/>
            <person name="Avarre J.-C."/>
            <person name="Campet M."/>
            <person name="Ha T."/>
            <person name="Dugue R."/>
            <person name="Lampietro C."/>
            <person name="Louis A."/>
            <person name="Herpin A."/>
            <person name="Echchiki A."/>
            <person name="Berthelot C."/>
            <person name="Parey E."/>
            <person name="Roest-Crollius H."/>
            <person name="Braasch I."/>
            <person name="Postlethwait J.H."/>
            <person name="Bobe J."/>
            <person name="Montfort J."/>
            <person name="Bouchez O."/>
            <person name="Begum T."/>
            <person name="Schartl M."/>
            <person name="Gustiano R."/>
            <person name="Guiguen Y."/>
        </authorList>
    </citation>
    <scope>NUCLEOTIDE SEQUENCE</scope>
    <source>
        <strain evidence="1">Pdj_M5554</strain>
    </source>
</reference>
<proteinExistence type="predicted"/>
<evidence type="ECO:0000313" key="1">
    <source>
        <dbReference type="EMBL" id="MCJ8737862.1"/>
    </source>
</evidence>
<accession>A0ACC5YQH3</accession>
<sequence>MPTADKGVGQETCGKRRRLPRLQRAAMKLRVLCFLLLTACIYTTLAQGSYENCCLKYNKEPKKSIKQKVLGYRLQETDGGCNMPAVVFTLALKKSQKLCSDPKKPWVKNLMRKFSN</sequence>
<comment type="caution">
    <text evidence="1">The sequence shown here is derived from an EMBL/GenBank/DDBJ whole genome shotgun (WGS) entry which is preliminary data.</text>
</comment>
<name>A0ACC5YQH3_9TELE</name>
<gene>
    <name evidence="1" type="ORF">PDJAM_G00028900</name>
</gene>
<protein>
    <submittedName>
        <fullName evidence="1">Uncharacterized protein</fullName>
    </submittedName>
</protein>
<dbReference type="Proteomes" id="UP000830395">
    <property type="component" value="Chromosome 11"/>
</dbReference>